<reference evidence="1 2" key="1">
    <citation type="journal article" date="2014" name="Appl. Environ. Microbiol.">
        <title>Insights into the Microbial Degradation of Rubber and Gutta-Percha by Analysis of the Complete Genome of Nocardia nova SH22a.</title>
        <authorList>
            <person name="Luo Q."/>
            <person name="Hiessl S."/>
            <person name="Poehlein A."/>
            <person name="Daniel R."/>
            <person name="Steinbuchel A."/>
        </authorList>
    </citation>
    <scope>NUCLEOTIDE SEQUENCE [LARGE SCALE GENOMIC DNA]</scope>
    <source>
        <strain evidence="1">SH22a</strain>
    </source>
</reference>
<evidence type="ECO:0000313" key="1">
    <source>
        <dbReference type="EMBL" id="AHH16555.1"/>
    </source>
</evidence>
<protein>
    <submittedName>
        <fullName evidence="1">Uncharacterized protein</fullName>
    </submittedName>
</protein>
<gene>
    <name evidence="1" type="ORF">NONO_c17550</name>
</gene>
<proteinExistence type="predicted"/>
<sequence>MPDTMVREPWFAAPERCAARGAVQSPPDPRYRCECAFCVANRRVRAAELGDMQMLEMRVNLGGVS</sequence>
<accession>W5TB18</accession>
<keyword evidence="2" id="KW-1185">Reference proteome</keyword>
<dbReference type="AlphaFoldDB" id="W5TB18"/>
<dbReference type="Proteomes" id="UP000019150">
    <property type="component" value="Chromosome"/>
</dbReference>
<dbReference type="STRING" id="1415166.NONO_c17550"/>
<dbReference type="RefSeq" id="WP_025348061.1">
    <property type="nucleotide sequence ID" value="NZ_CP006850.1"/>
</dbReference>
<dbReference type="HOGENOM" id="CLU_2845426_0_0_11"/>
<name>W5TB18_9NOCA</name>
<organism evidence="1 2">
    <name type="scientific">Nocardia nova SH22a</name>
    <dbReference type="NCBI Taxonomy" id="1415166"/>
    <lineage>
        <taxon>Bacteria</taxon>
        <taxon>Bacillati</taxon>
        <taxon>Actinomycetota</taxon>
        <taxon>Actinomycetes</taxon>
        <taxon>Mycobacteriales</taxon>
        <taxon>Nocardiaceae</taxon>
        <taxon>Nocardia</taxon>
    </lineage>
</organism>
<dbReference type="PATRIC" id="fig|1415166.3.peg.1779"/>
<evidence type="ECO:0000313" key="2">
    <source>
        <dbReference type="Proteomes" id="UP000019150"/>
    </source>
</evidence>
<dbReference type="KEGG" id="nno:NONO_c17550"/>
<dbReference type="EMBL" id="CP006850">
    <property type="protein sequence ID" value="AHH16555.1"/>
    <property type="molecule type" value="Genomic_DNA"/>
</dbReference>